<dbReference type="InterPro" id="IPR013320">
    <property type="entry name" value="ConA-like_dom_sf"/>
</dbReference>
<name>A0A1H2LF92_9PSED</name>
<dbReference type="SUPFAM" id="SSF49899">
    <property type="entry name" value="Concanavalin A-like lectins/glucanases"/>
    <property type="match status" value="1"/>
</dbReference>
<dbReference type="AlphaFoldDB" id="A0A1H2LF92"/>
<evidence type="ECO:0000259" key="2">
    <source>
        <dbReference type="Pfam" id="PF08787"/>
    </source>
</evidence>
<accession>A0A1H2LF92</accession>
<keyword evidence="3" id="KW-0456">Lyase</keyword>
<evidence type="ECO:0000313" key="4">
    <source>
        <dbReference type="Proteomes" id="UP000198675"/>
    </source>
</evidence>
<feature type="domain" description="Alginate lyase 2" evidence="2">
    <location>
        <begin position="2"/>
        <end position="228"/>
    </location>
</feature>
<feature type="region of interest" description="Disordered" evidence="1">
    <location>
        <begin position="55"/>
        <end position="76"/>
    </location>
</feature>
<dbReference type="InterPro" id="IPR014895">
    <property type="entry name" value="Alginate_lyase_2"/>
</dbReference>
<sequence length="229" mass="25817">MLDLTTWNLSIPTEPTPTTITTERLNNGYQSRYFRRNGDGSVTFWVPVTGSTTEDARYPRSELRETQRDGSLSNWQHASSDSYLSAVLQVDQVPSRNKVVIGQIHSTDVPGSQNDPLVKVQYHYRRGVGRVELLLRPRPGDSEVQNILLADNVQLGERFGYDLRVTPSGRLGVSVASSDGDEGAVYRQLSSRWNTQYLYFKAGAYIQDNYGPDKEGGRVTFYHLNSTHR</sequence>
<dbReference type="EMBL" id="LT629797">
    <property type="protein sequence ID" value="SDU79494.1"/>
    <property type="molecule type" value="Genomic_DNA"/>
</dbReference>
<reference evidence="4" key="1">
    <citation type="submission" date="2016-10" db="EMBL/GenBank/DDBJ databases">
        <authorList>
            <person name="Varghese N."/>
            <person name="Submissions S."/>
        </authorList>
    </citation>
    <scope>NUCLEOTIDE SEQUENCE [LARGE SCALE GENOMIC DNA]</scope>
    <source>
        <strain evidence="4">KCTC 32246</strain>
    </source>
</reference>
<gene>
    <name evidence="3" type="ORF">SAMN05216363_1357</name>
</gene>
<dbReference type="Pfam" id="PF08787">
    <property type="entry name" value="Alginate_lyase2"/>
    <property type="match status" value="1"/>
</dbReference>
<dbReference type="Proteomes" id="UP000198675">
    <property type="component" value="Chromosome I"/>
</dbReference>
<keyword evidence="4" id="KW-1185">Reference proteome</keyword>
<dbReference type="GO" id="GO:0016829">
    <property type="term" value="F:lyase activity"/>
    <property type="evidence" value="ECO:0007669"/>
    <property type="project" value="UniProtKB-KW"/>
</dbReference>
<protein>
    <submittedName>
        <fullName evidence="3">Alginate lyase</fullName>
    </submittedName>
</protein>
<dbReference type="Gene3D" id="2.60.120.200">
    <property type="match status" value="1"/>
</dbReference>
<evidence type="ECO:0000313" key="3">
    <source>
        <dbReference type="EMBL" id="SDU79494.1"/>
    </source>
</evidence>
<dbReference type="RefSeq" id="WP_092375514.1">
    <property type="nucleotide sequence ID" value="NZ_LT629797.1"/>
</dbReference>
<feature type="compositionally biased region" description="Basic and acidic residues" evidence="1">
    <location>
        <begin position="55"/>
        <end position="68"/>
    </location>
</feature>
<organism evidence="3 4">
    <name type="scientific">Pseudomonas sihuiensis</name>
    <dbReference type="NCBI Taxonomy" id="1274359"/>
    <lineage>
        <taxon>Bacteria</taxon>
        <taxon>Pseudomonadati</taxon>
        <taxon>Pseudomonadota</taxon>
        <taxon>Gammaproteobacteria</taxon>
        <taxon>Pseudomonadales</taxon>
        <taxon>Pseudomonadaceae</taxon>
        <taxon>Pseudomonas</taxon>
    </lineage>
</organism>
<evidence type="ECO:0000256" key="1">
    <source>
        <dbReference type="SAM" id="MobiDB-lite"/>
    </source>
</evidence>
<proteinExistence type="predicted"/>